<feature type="compositionally biased region" description="Polar residues" evidence="1">
    <location>
        <begin position="478"/>
        <end position="487"/>
    </location>
</feature>
<dbReference type="GO" id="GO:0035361">
    <property type="term" value="C:Cul8-RING ubiquitin ligase complex"/>
    <property type="evidence" value="ECO:0007669"/>
    <property type="project" value="TreeGrafter"/>
</dbReference>
<proteinExistence type="predicted"/>
<feature type="compositionally biased region" description="Low complexity" evidence="1">
    <location>
        <begin position="201"/>
        <end position="213"/>
    </location>
</feature>
<feature type="compositionally biased region" description="Basic residues" evidence="1">
    <location>
        <begin position="123"/>
        <end position="136"/>
    </location>
</feature>
<feature type="compositionally biased region" description="Pro residues" evidence="1">
    <location>
        <begin position="48"/>
        <end position="57"/>
    </location>
</feature>
<name>A0A8J8W571_9EURO</name>
<evidence type="ECO:0000313" key="2">
    <source>
        <dbReference type="EMBL" id="KAF7718254.1"/>
    </source>
</evidence>
<organism evidence="2 3">
    <name type="scientific">Penicillium ucsense</name>
    <dbReference type="NCBI Taxonomy" id="2839758"/>
    <lineage>
        <taxon>Eukaryota</taxon>
        <taxon>Fungi</taxon>
        <taxon>Dikarya</taxon>
        <taxon>Ascomycota</taxon>
        <taxon>Pezizomycotina</taxon>
        <taxon>Eurotiomycetes</taxon>
        <taxon>Eurotiomycetidae</taxon>
        <taxon>Eurotiales</taxon>
        <taxon>Aspergillaceae</taxon>
        <taxon>Penicillium</taxon>
    </lineage>
</organism>
<feature type="region of interest" description="Disordered" evidence="1">
    <location>
        <begin position="228"/>
        <end position="295"/>
    </location>
</feature>
<feature type="compositionally biased region" description="Basic residues" evidence="1">
    <location>
        <begin position="700"/>
        <end position="709"/>
    </location>
</feature>
<protein>
    <submittedName>
        <fullName evidence="2">Uncharacterized protein</fullName>
    </submittedName>
</protein>
<feature type="compositionally biased region" description="Acidic residues" evidence="1">
    <location>
        <begin position="34"/>
        <end position="43"/>
    </location>
</feature>
<sequence>MQMEPWRKRGFVPDSDEDDGLDSTPDTDKSAVEGLDEEPDLEDITLPPTHPDLPQPLPIQSSEARDATAPSEDAHNVETWEGSQELAKQISSPSNNITLRQAPESDKTNTWKQTPSEEAFTNSRRRARTYGKRHSAARPTEDKSHDLQVILPDLDHDIWDIPSSPDAQSRFHHQAEKQRASLNTARVVPSSEPRAVGSFNSQTRQPSSRSSSPDELAFILPPSRVIATQIPAGDENTRPRVTSDDDSPLSSPPSSLESLPLELEKSPTTVSFFNSRPPGSERNLQDAEPPSQDFTEQFPLVRRSFRERNAIQLHPYALEMAKYQRLMQERGIRPVRTVAATEKGSRNEATDGSQEQDDFNPANLRSSPPPEEFIQPSKTSRRDDTGRAPQDHRANDHRKLAIERSSSQKRRKTTHSTSNHGIGQSPRNSDRPNFVVSVDSTPRAQDPRSPFDNSPSQARDLVSSPRTLKSLGQRELTPPTTMTISIDSDSGEMVTPIARGDQSNAKNAYDIVSLFDNDDIFDSDESHQSVTDHEEEPEDRLIRDLQKKTRGVLPASWVRLNAEQTSDRQAAQRARRELAISRAEGKGVAKKINRKLGSTPGAQTQSSRAFFDLGDAEETENESSDHNQSERNPVSRKSEIDSQLGQRVQRNNFSPVEGDDMEDNRIDYMLAPMSRRESGPGPARGLKRVKSKENADQKQRRLKRARLQRQTRLTDSSYGGRRTARLSPRVSRRRGILDAPDVADRPRTEQSQFLRVAARRARARRDQGRQSPTQKFVQLSSRQDTIDANQSLRDWKRGAIPRSKTSKVNSKPRKPQGAQGLQGGRRNLATPAQGWHITKHFKRDTPEHVSNTDILPSPDEPSAQAHSIATESAPPAAENVYGASSAQAVREGRQWVLERRMPIISLRRSDPRPAPTSLAAPIEAAPPSKLAFSRSLHLINRSFRSEKASRPFKSSLTLDRYITDKGSPASGNLPGRLPLEVDTNSINAKPAPLRRVMKKQNPTRLNIESDEYLQPENVITAFPDDIDSDSPTITHVAPTPKASFNAAGIFNWQRQYPIDFDVQPLREGTFFHESTFIGSGELTRSFHVLRRDLDTTVGFTSIVAESETFHWGPWNELTSTQMGVIFANIAETVQRNASSVLSDDRGSGLLMAAHAYRSIIDYVTTHLSFTDPVDRIGFTSRATALVSSLQDSVAALIAGRVNTQSGLVRIACYNAVFANQIRQMSIQSSIVNQMTQSVGTVENLMKLSSADSLALIMSDAGMVDIRRFLEEHNTSAQRETGLRDQYPAVEAFVILKMLFRNSDALGEAYHHLQNDALIKYVVHNDKNIAHLEAGWRRLFSLLPFNDIDDHGIARRKNRSQFAHDNWMLVKRLVSPVLASYGTCSAVQPISFNLYCRTIFQRCHRLINRWAWRECRPVLDTLYDFFAQNKLYNLKLEESRGSPSFLDQLDQSPSLEPLPGEPCFHTLLKIIASGLRFLGERYDPKKVRNFAWRLLPNHGRVFPKEKQLLREDLDALRNHHDLLCTLYWVIPAGLRFRIEIIKDIVHPASSHNEICTINLRAWARLVRFKLSTNENLAELEPFATWHAFFLSELRQQHSLARKEGESLGKNGEHVSRQLIEANIANNQRPIENLLSVALNGMQNAMERARSLEQALRLIARTPFDSLLGLFNPKQARVNTVVSDALKVIVAYINKDAAVSAGVQMPKSAPVVAPQPEDDSQEFEDVDWDESLDDAVTAPNQTSEGVDHVQNVLHSAIFRLLSNCFGEDHCPEDSILTDIVDCWTSVAQIMVFHQLRQWDNYLDPVSVESWASLRDTIQTRKFAPRFLAACIEKDKRILKDSRVLVTSAWIASLVERSSMLKFQHRLTEAILNCKVDDPLLQNLPFAVEKKSNRFKISLEDLSQRRVSLLSSLLTNMRGHILRLEVVASPDMNVVRHDYSEILRRLMMAMRSNYQELGSGPDGNAHGAYVDFVHRIITYLQELTSDIRPVDPFFTDPAVFPLPSSDPRYVVAKLKRYEPKLSSSKELQTLAVFIQSIVERATMDGQQDQLVGQVHSAMRESYESGTNTNPTLRAVLLQCVFPAYIELMFSTTTAWLLSMPLLKSVSLVFDDLLFSMDTTDPLCVSSIVSIFNSVFHSVSQALGPFTSRRSKLQEPTTTIMLTVLVDTISSSLSVIDYVDRATDAADSILSYIDWFRDFFVAVSALQAERSLDAAVSGFSILPIEPPPHFSANNLSPQLATARRFAFDDHRLCLRNWSHHDGKYYYNRSGHDPKLVVLEPNLRASLEDVGAVRLDLRDAVSDFVARVNQFDLLSKDLIAMAIRDFVALLKADSKGSTKRFPF</sequence>
<dbReference type="GO" id="GO:0000724">
    <property type="term" value="P:double-strand break repair via homologous recombination"/>
    <property type="evidence" value="ECO:0007669"/>
    <property type="project" value="TreeGrafter"/>
</dbReference>
<feature type="compositionally biased region" description="Polar residues" evidence="1">
    <location>
        <begin position="89"/>
        <end position="99"/>
    </location>
</feature>
<feature type="compositionally biased region" description="Polar residues" evidence="1">
    <location>
        <begin position="415"/>
        <end position="427"/>
    </location>
</feature>
<gene>
    <name evidence="2" type="ORF">PECM_002632</name>
</gene>
<dbReference type="InterPro" id="IPR019021">
    <property type="entry name" value="Mms22"/>
</dbReference>
<feature type="compositionally biased region" description="Polar residues" evidence="1">
    <location>
        <begin position="641"/>
        <end position="654"/>
    </location>
</feature>
<dbReference type="Proteomes" id="UP000631181">
    <property type="component" value="Unassembled WGS sequence"/>
</dbReference>
<comment type="caution">
    <text evidence="2">The sequence shown here is derived from an EMBL/GenBank/DDBJ whole genome shotgun (WGS) entry which is preliminary data.</text>
</comment>
<reference evidence="2" key="1">
    <citation type="journal article" date="2020" name="Front. Microbiol.">
        <title>Gene regulatory networks of Penicillium echinulatum 2HH and Penicillium oxalicum 114-2 inferred by a computational biology approach.</title>
        <authorList>
            <person name="Lenz A.R."/>
            <person name="Galan-Vasquez E."/>
            <person name="Balbinot E."/>
            <person name="De Abreu F.P."/>
            <person name="De Oliveira N.S."/>
            <person name="Da Rosa L.O."/>
            <person name="De Avila E Silva S."/>
            <person name="Camassola M."/>
            <person name="Dillon A.J.P."/>
            <person name="Perez-Rueda E."/>
        </authorList>
    </citation>
    <scope>NUCLEOTIDE SEQUENCE</scope>
    <source>
        <strain evidence="2">S1M29</strain>
    </source>
</reference>
<feature type="compositionally biased region" description="Polar residues" evidence="1">
    <location>
        <begin position="110"/>
        <end position="122"/>
    </location>
</feature>
<feature type="compositionally biased region" description="Low complexity" evidence="1">
    <location>
        <begin position="248"/>
        <end position="261"/>
    </location>
</feature>
<dbReference type="OrthoDB" id="2386201at2759"/>
<accession>A0A8J8W571</accession>
<dbReference type="EMBL" id="WIWV01000017">
    <property type="protein sequence ID" value="KAF7718254.1"/>
    <property type="molecule type" value="Genomic_DNA"/>
</dbReference>
<dbReference type="GO" id="GO:0005634">
    <property type="term" value="C:nucleus"/>
    <property type="evidence" value="ECO:0007669"/>
    <property type="project" value="InterPro"/>
</dbReference>
<evidence type="ECO:0000313" key="3">
    <source>
        <dbReference type="Proteomes" id="UP000631181"/>
    </source>
</evidence>
<dbReference type="PANTHER" id="PTHR28122">
    <property type="entry name" value="E3 UBIQUITIN-PROTEIN LIGASE SUBSTRATE RECEPTOR MMS22"/>
    <property type="match status" value="1"/>
</dbReference>
<feature type="region of interest" description="Disordered" evidence="1">
    <location>
        <begin position="337"/>
        <end position="487"/>
    </location>
</feature>
<dbReference type="PANTHER" id="PTHR28122:SF1">
    <property type="entry name" value="E3 UBIQUITIN-PROTEIN LIGASE SUBSTRATE RECEPTOR MMS22"/>
    <property type="match status" value="1"/>
</dbReference>
<evidence type="ECO:0000256" key="1">
    <source>
        <dbReference type="SAM" id="MobiDB-lite"/>
    </source>
</evidence>
<feature type="compositionally biased region" description="Basic and acidic residues" evidence="1">
    <location>
        <begin position="380"/>
        <end position="402"/>
    </location>
</feature>
<feature type="compositionally biased region" description="Polar residues" evidence="1">
    <location>
        <begin position="769"/>
        <end position="792"/>
    </location>
</feature>
<feature type="region of interest" description="Disordered" evidence="1">
    <location>
        <begin position="582"/>
        <end position="730"/>
    </location>
</feature>
<feature type="region of interest" description="Disordered" evidence="1">
    <location>
        <begin position="1"/>
        <end position="215"/>
    </location>
</feature>
<feature type="region of interest" description="Disordered" evidence="1">
    <location>
        <begin position="762"/>
        <end position="885"/>
    </location>
</feature>
<keyword evidence="3" id="KW-1185">Reference proteome</keyword>
<dbReference type="GO" id="GO:0031297">
    <property type="term" value="P:replication fork processing"/>
    <property type="evidence" value="ECO:0007669"/>
    <property type="project" value="InterPro"/>
</dbReference>
<dbReference type="Pfam" id="PF09462">
    <property type="entry name" value="Mus7"/>
    <property type="match status" value="1"/>
</dbReference>